<accession>A0A2H3J6G6</accession>
<dbReference type="AlphaFoldDB" id="A0A2H3J6G6"/>
<proteinExistence type="predicted"/>
<evidence type="ECO:0000313" key="2">
    <source>
        <dbReference type="Proteomes" id="UP000218811"/>
    </source>
</evidence>
<dbReference type="EMBL" id="KB467843">
    <property type="protein sequence ID" value="PCH35363.1"/>
    <property type="molecule type" value="Genomic_DNA"/>
</dbReference>
<name>A0A2H3J6G6_WOLCO</name>
<protein>
    <submittedName>
        <fullName evidence="1">Uncharacterized protein</fullName>
    </submittedName>
</protein>
<keyword evidence="2" id="KW-1185">Reference proteome</keyword>
<dbReference type="Pfam" id="PF14223">
    <property type="entry name" value="Retrotran_gag_2"/>
    <property type="match status" value="1"/>
</dbReference>
<dbReference type="OrthoDB" id="2783063at2759"/>
<evidence type="ECO:0000313" key="1">
    <source>
        <dbReference type="EMBL" id="PCH35363.1"/>
    </source>
</evidence>
<feature type="non-terminal residue" evidence="1">
    <location>
        <position position="1"/>
    </location>
</feature>
<feature type="non-terminal residue" evidence="1">
    <location>
        <position position="81"/>
    </location>
</feature>
<reference evidence="1 2" key="1">
    <citation type="journal article" date="2012" name="Science">
        <title>The Paleozoic origin of enzymatic lignin decomposition reconstructed from 31 fungal genomes.</title>
        <authorList>
            <person name="Floudas D."/>
            <person name="Binder M."/>
            <person name="Riley R."/>
            <person name="Barry K."/>
            <person name="Blanchette R.A."/>
            <person name="Henrissat B."/>
            <person name="Martinez A.T."/>
            <person name="Otillar R."/>
            <person name="Spatafora J.W."/>
            <person name="Yadav J.S."/>
            <person name="Aerts A."/>
            <person name="Benoit I."/>
            <person name="Boyd A."/>
            <person name="Carlson A."/>
            <person name="Copeland A."/>
            <person name="Coutinho P.M."/>
            <person name="de Vries R.P."/>
            <person name="Ferreira P."/>
            <person name="Findley K."/>
            <person name="Foster B."/>
            <person name="Gaskell J."/>
            <person name="Glotzer D."/>
            <person name="Gorecki P."/>
            <person name="Heitman J."/>
            <person name="Hesse C."/>
            <person name="Hori C."/>
            <person name="Igarashi K."/>
            <person name="Jurgens J.A."/>
            <person name="Kallen N."/>
            <person name="Kersten P."/>
            <person name="Kohler A."/>
            <person name="Kuees U."/>
            <person name="Kumar T.K.A."/>
            <person name="Kuo A."/>
            <person name="LaButti K."/>
            <person name="Larrondo L.F."/>
            <person name="Lindquist E."/>
            <person name="Ling A."/>
            <person name="Lombard V."/>
            <person name="Lucas S."/>
            <person name="Lundell T."/>
            <person name="Martin R."/>
            <person name="McLaughlin D.J."/>
            <person name="Morgenstern I."/>
            <person name="Morin E."/>
            <person name="Murat C."/>
            <person name="Nagy L.G."/>
            <person name="Nolan M."/>
            <person name="Ohm R.A."/>
            <person name="Patyshakuliyeva A."/>
            <person name="Rokas A."/>
            <person name="Ruiz-Duenas F.J."/>
            <person name="Sabat G."/>
            <person name="Salamov A."/>
            <person name="Samejima M."/>
            <person name="Schmutz J."/>
            <person name="Slot J.C."/>
            <person name="St John F."/>
            <person name="Stenlid J."/>
            <person name="Sun H."/>
            <person name="Sun S."/>
            <person name="Syed K."/>
            <person name="Tsang A."/>
            <person name="Wiebenga A."/>
            <person name="Young D."/>
            <person name="Pisabarro A."/>
            <person name="Eastwood D.C."/>
            <person name="Martin F."/>
            <person name="Cullen D."/>
            <person name="Grigoriev I.V."/>
            <person name="Hibbett D.S."/>
        </authorList>
    </citation>
    <scope>NUCLEOTIDE SEQUENCE [LARGE SCALE GENOMIC DNA]</scope>
    <source>
        <strain evidence="1 2">MD-104</strain>
    </source>
</reference>
<dbReference type="Proteomes" id="UP000218811">
    <property type="component" value="Unassembled WGS sequence"/>
</dbReference>
<sequence>SASEVWTRLNTRYEGKGNQTIVYLISDLFHGNLSDESPLEPQLNAMSQKAYIITSLGQPLGNSLIAIAMVISLPPSYSTLR</sequence>
<dbReference type="OMA" id="SASEVWT"/>
<gene>
    <name evidence="1" type="ORF">WOLCODRAFT_41682</name>
</gene>
<dbReference type="STRING" id="742152.A0A2H3J6G6"/>
<organism evidence="1 2">
    <name type="scientific">Wolfiporia cocos (strain MD-104)</name>
    <name type="common">Brown rot fungus</name>
    <dbReference type="NCBI Taxonomy" id="742152"/>
    <lineage>
        <taxon>Eukaryota</taxon>
        <taxon>Fungi</taxon>
        <taxon>Dikarya</taxon>
        <taxon>Basidiomycota</taxon>
        <taxon>Agaricomycotina</taxon>
        <taxon>Agaricomycetes</taxon>
        <taxon>Polyporales</taxon>
        <taxon>Phaeolaceae</taxon>
        <taxon>Wolfiporia</taxon>
    </lineage>
</organism>